<dbReference type="InterPro" id="IPR015421">
    <property type="entry name" value="PyrdxlP-dep_Trfase_major"/>
</dbReference>
<dbReference type="Gene3D" id="3.40.640.10">
    <property type="entry name" value="Type I PLP-dependent aspartate aminotransferase-like (Major domain)"/>
    <property type="match status" value="1"/>
</dbReference>
<dbReference type="InterPro" id="IPR015422">
    <property type="entry name" value="PyrdxlP-dep_Trfase_small"/>
</dbReference>
<dbReference type="Proteomes" id="UP000033870">
    <property type="component" value="Unassembled WGS sequence"/>
</dbReference>
<dbReference type="GO" id="GO:0000271">
    <property type="term" value="P:polysaccharide biosynthetic process"/>
    <property type="evidence" value="ECO:0007669"/>
    <property type="project" value="TreeGrafter"/>
</dbReference>
<dbReference type="SUPFAM" id="SSF53383">
    <property type="entry name" value="PLP-dependent transferases"/>
    <property type="match status" value="1"/>
</dbReference>
<protein>
    <submittedName>
        <fullName evidence="4">DegT/DnrJ/EryC1/StrS aminotransferase</fullName>
    </submittedName>
</protein>
<feature type="active site" description="Proton acceptor" evidence="1">
    <location>
        <position position="186"/>
    </location>
</feature>
<dbReference type="Gene3D" id="3.90.1150.10">
    <property type="entry name" value="Aspartate Aminotransferase, domain 1"/>
    <property type="match status" value="1"/>
</dbReference>
<keyword evidence="2 3" id="KW-0663">Pyridoxal phosphate</keyword>
<keyword evidence="4" id="KW-0808">Transferase</keyword>
<organism evidence="4 5">
    <name type="scientific">Candidatus Magasanikbacteria bacterium GW2011_GWA2_56_11</name>
    <dbReference type="NCBI Taxonomy" id="1619044"/>
    <lineage>
        <taxon>Bacteria</taxon>
        <taxon>Candidatus Magasanikiibacteriota</taxon>
    </lineage>
</organism>
<dbReference type="InterPro" id="IPR000653">
    <property type="entry name" value="DegT/StrS_aminotransferase"/>
</dbReference>
<keyword evidence="4" id="KW-0032">Aminotransferase</keyword>
<dbReference type="GO" id="GO:0030170">
    <property type="term" value="F:pyridoxal phosphate binding"/>
    <property type="evidence" value="ECO:0007669"/>
    <property type="project" value="TreeGrafter"/>
</dbReference>
<evidence type="ECO:0000256" key="1">
    <source>
        <dbReference type="PIRSR" id="PIRSR000390-1"/>
    </source>
</evidence>
<evidence type="ECO:0000313" key="4">
    <source>
        <dbReference type="EMBL" id="KKW42521.1"/>
    </source>
</evidence>
<dbReference type="AlphaFoldDB" id="A0A0G1YGZ9"/>
<dbReference type="InterPro" id="IPR015424">
    <property type="entry name" value="PyrdxlP-dep_Trfase"/>
</dbReference>
<comment type="caution">
    <text evidence="4">The sequence shown here is derived from an EMBL/GenBank/DDBJ whole genome shotgun (WGS) entry which is preliminary data.</text>
</comment>
<name>A0A0G1YGZ9_9BACT</name>
<reference evidence="4 5" key="1">
    <citation type="journal article" date="2015" name="Nature">
        <title>rRNA introns, odd ribosomes, and small enigmatic genomes across a large radiation of phyla.</title>
        <authorList>
            <person name="Brown C.T."/>
            <person name="Hug L.A."/>
            <person name="Thomas B.C."/>
            <person name="Sharon I."/>
            <person name="Castelle C.J."/>
            <person name="Singh A."/>
            <person name="Wilkins M.J."/>
            <person name="Williams K.H."/>
            <person name="Banfield J.F."/>
        </authorList>
    </citation>
    <scope>NUCLEOTIDE SEQUENCE [LARGE SCALE GENOMIC DNA]</scope>
</reference>
<feature type="modified residue" description="N6-(pyridoxal phosphate)lysine" evidence="2">
    <location>
        <position position="186"/>
    </location>
</feature>
<dbReference type="STRING" id="1619044.UY92_C0006G0082"/>
<dbReference type="PANTHER" id="PTHR30244:SF34">
    <property type="entry name" value="DTDP-4-AMINO-4,6-DIDEOXYGALACTOSE TRANSAMINASE"/>
    <property type="match status" value="1"/>
</dbReference>
<gene>
    <name evidence="4" type="ORF">UY92_C0006G0082</name>
</gene>
<evidence type="ECO:0000313" key="5">
    <source>
        <dbReference type="Proteomes" id="UP000033870"/>
    </source>
</evidence>
<proteinExistence type="inferred from homology"/>
<comment type="similarity">
    <text evidence="3">Belongs to the DegT/DnrJ/EryC1 family.</text>
</comment>
<dbReference type="GO" id="GO:0008483">
    <property type="term" value="F:transaminase activity"/>
    <property type="evidence" value="ECO:0007669"/>
    <property type="project" value="UniProtKB-KW"/>
</dbReference>
<accession>A0A0G1YGZ9</accession>
<dbReference type="Pfam" id="PF01041">
    <property type="entry name" value="DegT_DnrJ_EryC1"/>
    <property type="match status" value="2"/>
</dbReference>
<sequence length="413" mass="45144">MRQVIFTGFSPNLTWRDVKTAGVFLLHPLRWKNLNRGVAVEAAENKLSAYFGFPVVTFDSGRSALYFALRALGVGDGDEVLVQAYTCVVVINAIRFAGARPVYVDIKDDFTMDPDDARRKLTGRARALIIQHTFGQGADLTALLALARAQGLGVVEDAAHSFGARYQGKLAGTWGDIGMLSFGSDKVLSSVRGGALVVVNAKLLDRVRGWQEKLPAMPIAVVLQHLLHLPFFWWGKRWYGYGIGKWFLYAAKKLNLTNKIIYPAEKRGEAVSFFPSRLPNALACLLLPQINDAAAVNEHRRGIAAIYRRQITNPLAIHPPEDESSVYLRYTIRLPAGADPLVRFAKERGILLGDWYTAVIAPADSDQAAAGYAEGSCPAAERLAPQSVNLPTDRLITESAASFISAIVNSYGA</sequence>
<evidence type="ECO:0000256" key="3">
    <source>
        <dbReference type="RuleBase" id="RU004508"/>
    </source>
</evidence>
<dbReference type="PANTHER" id="PTHR30244">
    <property type="entry name" value="TRANSAMINASE"/>
    <property type="match status" value="1"/>
</dbReference>
<evidence type="ECO:0000256" key="2">
    <source>
        <dbReference type="PIRSR" id="PIRSR000390-2"/>
    </source>
</evidence>
<dbReference type="EMBL" id="LCRX01000006">
    <property type="protein sequence ID" value="KKW42521.1"/>
    <property type="molecule type" value="Genomic_DNA"/>
</dbReference>
<dbReference type="PIRSF" id="PIRSF000390">
    <property type="entry name" value="PLP_StrS"/>
    <property type="match status" value="1"/>
</dbReference>